<accession>A0A370HH97</accession>
<dbReference type="AlphaFoldDB" id="A0A370HH97"/>
<dbReference type="Proteomes" id="UP000254925">
    <property type="component" value="Unassembled WGS sequence"/>
</dbReference>
<dbReference type="CDD" id="cd07178">
    <property type="entry name" value="terB_like_YebE"/>
    <property type="match status" value="1"/>
</dbReference>
<proteinExistence type="predicted"/>
<evidence type="ECO:0000313" key="3">
    <source>
        <dbReference type="Proteomes" id="UP000254925"/>
    </source>
</evidence>
<reference evidence="2 3" key="1">
    <citation type="submission" date="2018-07" db="EMBL/GenBank/DDBJ databases">
        <title>Genomic Encyclopedia of Type Strains, Phase IV (KMG-IV): sequencing the most valuable type-strain genomes for metagenomic binning, comparative biology and taxonomic classification.</title>
        <authorList>
            <person name="Goeker M."/>
        </authorList>
    </citation>
    <scope>NUCLEOTIDE SEQUENCE [LARGE SCALE GENOMIC DNA]</scope>
    <source>
        <strain evidence="2 3">DSM 14364</strain>
    </source>
</reference>
<feature type="compositionally biased region" description="Polar residues" evidence="1">
    <location>
        <begin position="104"/>
        <end position="125"/>
    </location>
</feature>
<dbReference type="SUPFAM" id="SSF158682">
    <property type="entry name" value="TerB-like"/>
    <property type="match status" value="1"/>
</dbReference>
<dbReference type="InterPro" id="IPR029024">
    <property type="entry name" value="TerB-like"/>
</dbReference>
<protein>
    <submittedName>
        <fullName evidence="2">Uncharacterized membrane protein YebE (DUF533 family)</fullName>
    </submittedName>
</protein>
<dbReference type="InterPro" id="IPR007486">
    <property type="entry name" value="YebE"/>
</dbReference>
<evidence type="ECO:0000313" key="2">
    <source>
        <dbReference type="EMBL" id="RDI57089.1"/>
    </source>
</evidence>
<dbReference type="EMBL" id="QQBB01000007">
    <property type="protein sequence ID" value="RDI57089.1"/>
    <property type="molecule type" value="Genomic_DNA"/>
</dbReference>
<name>A0A370HH97_9HYPH</name>
<organism evidence="2 3">
    <name type="scientific">Microvirga subterranea</name>
    <dbReference type="NCBI Taxonomy" id="186651"/>
    <lineage>
        <taxon>Bacteria</taxon>
        <taxon>Pseudomonadati</taxon>
        <taxon>Pseudomonadota</taxon>
        <taxon>Alphaproteobacteria</taxon>
        <taxon>Hyphomicrobiales</taxon>
        <taxon>Methylobacteriaceae</taxon>
        <taxon>Microvirga</taxon>
    </lineage>
</organism>
<dbReference type="Pfam" id="PF04391">
    <property type="entry name" value="DUF533"/>
    <property type="match status" value="1"/>
</dbReference>
<dbReference type="OrthoDB" id="5459344at2"/>
<evidence type="ECO:0000256" key="1">
    <source>
        <dbReference type="SAM" id="MobiDB-lite"/>
    </source>
</evidence>
<sequence>MVDYKKLLDTVVGALSNPQQGQGGLAGLGRQVEQVAGQSPDQFLQKAKDLAAQHSTLTQAAVVGLAGLMLTKGRKGGLAGSLAKLGGLAVIGGLAYKAYQTQSKATQAKNQPTTPDALPASSSAPEAQPDAPALDLPENSRFHPVSQTEDDALLFLRTMVAAAAADGRIDETERARIIKGLTEAGIDPQASRWLDDEMASPADVEEIAAGVNDPEKAAQVYAAARIAIDPDTMQEREFMNQLALALDLDPALRTQIEDTAVSLR</sequence>
<gene>
    <name evidence="2" type="ORF">DES45_1073</name>
</gene>
<dbReference type="RefSeq" id="WP_114771329.1">
    <property type="nucleotide sequence ID" value="NZ_QQBB01000007.1"/>
</dbReference>
<comment type="caution">
    <text evidence="2">The sequence shown here is derived from an EMBL/GenBank/DDBJ whole genome shotgun (WGS) entry which is preliminary data.</text>
</comment>
<dbReference type="Gene3D" id="1.10.3680.10">
    <property type="entry name" value="TerB-like"/>
    <property type="match status" value="1"/>
</dbReference>
<keyword evidence="3" id="KW-1185">Reference proteome</keyword>
<feature type="region of interest" description="Disordered" evidence="1">
    <location>
        <begin position="104"/>
        <end position="143"/>
    </location>
</feature>